<protein>
    <recommendedName>
        <fullName evidence="3">Tyr recombinase domain-containing protein</fullName>
    </recommendedName>
</protein>
<dbReference type="PANTHER" id="PTHR30349:SF88">
    <property type="entry name" value="BLL1584 PROTEIN"/>
    <property type="match status" value="1"/>
</dbReference>
<feature type="domain" description="Tyr recombinase" evidence="3">
    <location>
        <begin position="211"/>
        <end position="470"/>
    </location>
</feature>
<evidence type="ECO:0000256" key="2">
    <source>
        <dbReference type="ARBA" id="ARBA00023172"/>
    </source>
</evidence>
<dbReference type="PANTHER" id="PTHR30349">
    <property type="entry name" value="PHAGE INTEGRASE-RELATED"/>
    <property type="match status" value="1"/>
</dbReference>
<gene>
    <name evidence="4" type="ORF">CVU76_03175</name>
</gene>
<dbReference type="GO" id="GO:0006310">
    <property type="term" value="P:DNA recombination"/>
    <property type="evidence" value="ECO:0007669"/>
    <property type="project" value="UniProtKB-KW"/>
</dbReference>
<dbReference type="Proteomes" id="UP000233417">
    <property type="component" value="Unassembled WGS sequence"/>
</dbReference>
<evidence type="ECO:0000313" key="5">
    <source>
        <dbReference type="Proteomes" id="UP000233417"/>
    </source>
</evidence>
<dbReference type="SUPFAM" id="SSF56349">
    <property type="entry name" value="DNA breaking-rejoining enzymes"/>
    <property type="match status" value="1"/>
</dbReference>
<comment type="caution">
    <text evidence="4">The sequence shown here is derived from an EMBL/GenBank/DDBJ whole genome shotgun (WGS) entry which is preliminary data.</text>
</comment>
<dbReference type="GO" id="GO:0003677">
    <property type="term" value="F:DNA binding"/>
    <property type="evidence" value="ECO:0007669"/>
    <property type="project" value="UniProtKB-KW"/>
</dbReference>
<evidence type="ECO:0000256" key="1">
    <source>
        <dbReference type="ARBA" id="ARBA00023125"/>
    </source>
</evidence>
<dbReference type="GO" id="GO:0015074">
    <property type="term" value="P:DNA integration"/>
    <property type="evidence" value="ECO:0007669"/>
    <property type="project" value="InterPro"/>
</dbReference>
<name>A0A2N2F465_9BACT</name>
<keyword evidence="1" id="KW-0238">DNA-binding</keyword>
<dbReference type="EMBL" id="PHAO01000001">
    <property type="protein sequence ID" value="PKN03002.1"/>
    <property type="molecule type" value="Genomic_DNA"/>
</dbReference>
<evidence type="ECO:0000313" key="4">
    <source>
        <dbReference type="EMBL" id="PKN03002.1"/>
    </source>
</evidence>
<dbReference type="Gene3D" id="1.10.443.10">
    <property type="entry name" value="Intergrase catalytic core"/>
    <property type="match status" value="1"/>
</dbReference>
<accession>A0A2N2F465</accession>
<dbReference type="InterPro" id="IPR010998">
    <property type="entry name" value="Integrase_recombinase_N"/>
</dbReference>
<evidence type="ECO:0000259" key="3">
    <source>
        <dbReference type="PROSITE" id="PS51898"/>
    </source>
</evidence>
<dbReference type="PROSITE" id="PS51898">
    <property type="entry name" value="TYR_RECOMBINASE"/>
    <property type="match status" value="1"/>
</dbReference>
<dbReference type="InterPro" id="IPR050090">
    <property type="entry name" value="Tyrosine_recombinase_XerCD"/>
</dbReference>
<dbReference type="AlphaFoldDB" id="A0A2N2F465"/>
<organism evidence="4 5">
    <name type="scientific">Candidatus Dojkabacteria bacterium HGW-Dojkabacteria-1</name>
    <dbReference type="NCBI Taxonomy" id="2013761"/>
    <lineage>
        <taxon>Bacteria</taxon>
        <taxon>Candidatus Dojkabacteria</taxon>
    </lineage>
</organism>
<dbReference type="Pfam" id="PF00589">
    <property type="entry name" value="Phage_integrase"/>
    <property type="match status" value="2"/>
</dbReference>
<dbReference type="InterPro" id="IPR002104">
    <property type="entry name" value="Integrase_catalytic"/>
</dbReference>
<proteinExistence type="predicted"/>
<dbReference type="InterPro" id="IPR011010">
    <property type="entry name" value="DNA_brk_join_enz"/>
</dbReference>
<dbReference type="InterPro" id="IPR013762">
    <property type="entry name" value="Integrase-like_cat_sf"/>
</dbReference>
<keyword evidence="2" id="KW-0233">DNA recombination</keyword>
<reference evidence="4 5" key="1">
    <citation type="journal article" date="2017" name="ISME J.">
        <title>Potential for microbial H2 and metal transformations associated with novel bacteria and archaea in deep terrestrial subsurface sediments.</title>
        <authorList>
            <person name="Hernsdorf A.W."/>
            <person name="Amano Y."/>
            <person name="Miyakawa K."/>
            <person name="Ise K."/>
            <person name="Suzuki Y."/>
            <person name="Anantharaman K."/>
            <person name="Probst A."/>
            <person name="Burstein D."/>
            <person name="Thomas B.C."/>
            <person name="Banfield J.F."/>
        </authorList>
    </citation>
    <scope>NUCLEOTIDE SEQUENCE [LARGE SCALE GENOMIC DNA]</scope>
    <source>
        <strain evidence="4">HGW-Dojkabacteria-1</strain>
    </source>
</reference>
<dbReference type="Gene3D" id="1.10.150.130">
    <property type="match status" value="1"/>
</dbReference>
<sequence length="476" mass="54864">MDIKRRKEILEKIPKLPDQDKFLLDLQNNNYSMQTIINYARDLAIFGVYLHFNNIEFLKVSKEDISNYKGYLRSGNHLKDLDRIRKEYAISGLDKGLVAGEAARGSVSPQKISKGMNTPSEESKNLDEYLKETDEVYEDDFLTKIYSKVYGSLGILDRPLNSRARSENGLDVRSVNRMLSALRSYLKFRISWDYEIPLPPDAISMVKGEKKIKKVASFEDLVRLIESPMEFEKDEKVALRNRCMLELLFATGMRISELISLDLEQLNVEGKMYITGKGKKERTIFVTPRALGWINKYLKLRLEYAFSDRVKDEQPGIVDSLYHDLGLEKKDKDMKHRETNTENVSEGLNLEVFDSENRKYISLVENYRKNGFLKKFDSPALFIPLSGLRSRKSNARISTNYFQEKIAEYRRRLGIQIPTSAHSLRHGYATYLAQQGASPAALQVLLGHESLDTTTRYVHASEQFAEETVKKNHPLQ</sequence>